<name>A0AAE0RP37_9BIVA</name>
<dbReference type="PANTHER" id="PTHR14187">
    <property type="entry name" value="ALPHA KINASE/ELONGATION FACTOR 2 KINASE"/>
    <property type="match status" value="1"/>
</dbReference>
<proteinExistence type="inferred from homology"/>
<keyword evidence="2" id="KW-0547">Nucleotide-binding</keyword>
<dbReference type="Proteomes" id="UP001195483">
    <property type="component" value="Unassembled WGS sequence"/>
</dbReference>
<evidence type="ECO:0000256" key="3">
    <source>
        <dbReference type="ARBA" id="ARBA00022840"/>
    </source>
</evidence>
<dbReference type="InterPro" id="IPR013126">
    <property type="entry name" value="Hsp_70_fam"/>
</dbReference>
<comment type="caution">
    <text evidence="4">The sequence shown here is derived from an EMBL/GenBank/DDBJ whole genome shotgun (WGS) entry which is preliminary data.</text>
</comment>
<keyword evidence="3" id="KW-0067">ATP-binding</keyword>
<evidence type="ECO:0008006" key="6">
    <source>
        <dbReference type="Google" id="ProtNLM"/>
    </source>
</evidence>
<dbReference type="GO" id="GO:0140662">
    <property type="term" value="F:ATP-dependent protein folding chaperone"/>
    <property type="evidence" value="ECO:0007669"/>
    <property type="project" value="InterPro"/>
</dbReference>
<evidence type="ECO:0000256" key="1">
    <source>
        <dbReference type="ARBA" id="ARBA00007381"/>
    </source>
</evidence>
<evidence type="ECO:0000313" key="4">
    <source>
        <dbReference type="EMBL" id="KAK3577061.1"/>
    </source>
</evidence>
<keyword evidence="5" id="KW-1185">Reference proteome</keyword>
<dbReference type="InterPro" id="IPR043129">
    <property type="entry name" value="ATPase_NBD"/>
</dbReference>
<dbReference type="GO" id="GO:0005524">
    <property type="term" value="F:ATP binding"/>
    <property type="evidence" value="ECO:0007669"/>
    <property type="project" value="UniProtKB-KW"/>
</dbReference>
<reference evidence="4" key="3">
    <citation type="submission" date="2023-05" db="EMBL/GenBank/DDBJ databases">
        <authorList>
            <person name="Smith C.H."/>
        </authorList>
    </citation>
    <scope>NUCLEOTIDE SEQUENCE</scope>
    <source>
        <strain evidence="4">CHS0354</strain>
        <tissue evidence="4">Mantle</tissue>
    </source>
</reference>
<dbReference type="CDD" id="cd10229">
    <property type="entry name" value="ASKHA_NBD_HSP70_HSPA12"/>
    <property type="match status" value="1"/>
</dbReference>
<organism evidence="4 5">
    <name type="scientific">Potamilus streckersoni</name>
    <dbReference type="NCBI Taxonomy" id="2493646"/>
    <lineage>
        <taxon>Eukaryota</taxon>
        <taxon>Metazoa</taxon>
        <taxon>Spiralia</taxon>
        <taxon>Lophotrochozoa</taxon>
        <taxon>Mollusca</taxon>
        <taxon>Bivalvia</taxon>
        <taxon>Autobranchia</taxon>
        <taxon>Heteroconchia</taxon>
        <taxon>Palaeoheterodonta</taxon>
        <taxon>Unionida</taxon>
        <taxon>Unionoidea</taxon>
        <taxon>Unionidae</taxon>
        <taxon>Ambleminae</taxon>
        <taxon>Lampsilini</taxon>
        <taxon>Potamilus</taxon>
    </lineage>
</organism>
<reference evidence="4" key="2">
    <citation type="journal article" date="2021" name="Genome Biol. Evol.">
        <title>Developing a high-quality reference genome for a parasitic bivalve with doubly uniparental inheritance (Bivalvia: Unionida).</title>
        <authorList>
            <person name="Smith C.H."/>
        </authorList>
    </citation>
    <scope>NUCLEOTIDE SEQUENCE</scope>
    <source>
        <strain evidence="4">CHS0354</strain>
        <tissue evidence="4">Mantle</tissue>
    </source>
</reference>
<reference evidence="4" key="1">
    <citation type="journal article" date="2021" name="Genome Biol. Evol.">
        <title>A High-Quality Reference Genome for a Parasitic Bivalve with Doubly Uniparental Inheritance (Bivalvia: Unionida).</title>
        <authorList>
            <person name="Smith C.H."/>
        </authorList>
    </citation>
    <scope>NUCLEOTIDE SEQUENCE</scope>
    <source>
        <strain evidence="4">CHS0354</strain>
    </source>
</reference>
<protein>
    <recommendedName>
        <fullName evidence="6">Heat shock 70 kDa protein 12A</fullName>
    </recommendedName>
</protein>
<dbReference type="SUPFAM" id="SSF53067">
    <property type="entry name" value="Actin-like ATPase domain"/>
    <property type="match status" value="2"/>
</dbReference>
<accession>A0AAE0RP37</accession>
<dbReference type="Pfam" id="PF00012">
    <property type="entry name" value="HSP70"/>
    <property type="match status" value="1"/>
</dbReference>
<comment type="similarity">
    <text evidence="1">Belongs to the heat shock protein 70 family.</text>
</comment>
<dbReference type="EMBL" id="JAEAOA010000257">
    <property type="protein sequence ID" value="KAK3577061.1"/>
    <property type="molecule type" value="Genomic_DNA"/>
</dbReference>
<dbReference type="PANTHER" id="PTHR14187:SF5">
    <property type="entry name" value="HEAT SHOCK 70 KDA PROTEIN 12A"/>
    <property type="match status" value="1"/>
</dbReference>
<sequence>MASKTSLIVAAIDFGTTYSGWAFSFKNEYYADPTKVSCKQWNGDRIVSPKAPTAVLIKPDRKTLDSFGYDAETKYADLASDDSSEYQRWYFFRRFKIMLHEKMNFDRNITLEDETKKSLPAKTVFSLAIRYLKEDMLKTSRDRLGSGHIMEDEITWVLTVPPIWNDAAKQFMKEAAVQAGICSENLKIALESESASIFCRHLPVEKIVEGGEKWNFQTGSKYMVLDAGGGTVDITVHKVMPTGKLKEIHKASGGAWGGTQVDEACKQFIISLIGKTVFCRFETECIADYLDIFREFEIKKRNITPENNDKITFRLPCTLKDIFEEETGEDLHTAIQQTSFANKIVLSGGKLQVEGSLMKHLFSGSIQNIVCHVKEMMKDREVRRISSILMVGGFSESKMLQHAIRSSFPNVKVIIPQEAGLVVLKGAVVFGHSPSFITQRVCKYTYGVDVSLPFDNKIHDPMKRSEYADGPRCDGIFDKYVEIGQSIALNEITEEKSYSPLEENQRSLIFKIFASTKKSPMYVTDEGCVKLGYVEVDILDMSVPRKERQYLLSLKLGGTEFDVQVREKRTGKIAKTTTNFLG</sequence>
<dbReference type="AlphaFoldDB" id="A0AAE0RP37"/>
<evidence type="ECO:0000256" key="2">
    <source>
        <dbReference type="ARBA" id="ARBA00022741"/>
    </source>
</evidence>
<dbReference type="Gene3D" id="3.30.420.40">
    <property type="match status" value="2"/>
</dbReference>
<gene>
    <name evidence="4" type="ORF">CHS0354_003148</name>
</gene>
<evidence type="ECO:0000313" key="5">
    <source>
        <dbReference type="Proteomes" id="UP001195483"/>
    </source>
</evidence>